<dbReference type="InterPro" id="IPR001841">
    <property type="entry name" value="Znf_RING"/>
</dbReference>
<evidence type="ECO:0000256" key="7">
    <source>
        <dbReference type="ARBA" id="ARBA00022679"/>
    </source>
</evidence>
<dbReference type="InterPro" id="IPR013083">
    <property type="entry name" value="Znf_RING/FYVE/PHD"/>
</dbReference>
<dbReference type="Proteomes" id="UP000694871">
    <property type="component" value="Unplaced"/>
</dbReference>
<evidence type="ECO:0000256" key="5">
    <source>
        <dbReference type="ARBA" id="ARBA00012483"/>
    </source>
</evidence>
<dbReference type="InterPro" id="IPR050143">
    <property type="entry name" value="TRIM/RBCC"/>
</dbReference>
<evidence type="ECO:0000313" key="18">
    <source>
        <dbReference type="RefSeq" id="XP_015273656.1"/>
    </source>
</evidence>
<keyword evidence="11" id="KW-0862">Zinc</keyword>
<keyword evidence="9 13" id="KW-0863">Zinc-finger</keyword>
<evidence type="ECO:0000256" key="2">
    <source>
        <dbReference type="ARBA" id="ARBA00004496"/>
    </source>
</evidence>
<evidence type="ECO:0000256" key="1">
    <source>
        <dbReference type="ARBA" id="ARBA00000900"/>
    </source>
</evidence>
<sequence length="334" mass="37661">MAGEGPVKELWEEATCSICLDYFKDPVILTECGHNFCRACLTRSWGESGAKPSCPQCRGAAQEGSLRPNHQLASFVEIAKKFTLQEGKDAGANGQVCPKHQELLRFSGKDEEAPLCVVCSISEECKETEVSVVLLESLKAVVVAQKGRVCQKHQEPLKLFCKDDEALICVVCDRSKEHRNHETLPLEEASQEYKKQTKGVKQEAVAKFRQLHTFLEEQENLLLAQMEEVEEEVAKKRDQHLARLSKELSSLESLIQEMEEKSQQPAGDFLQDARSTLKRYEEKEPFANPAAFPLALKWSIWDFLDLNFLLEGVEKQLKDTLDSGLHLQKGCILI</sequence>
<dbReference type="CDD" id="cd19762">
    <property type="entry name" value="Bbox2_TRIM7-like"/>
    <property type="match status" value="1"/>
</dbReference>
<protein>
    <recommendedName>
        <fullName evidence="5">RING-type E3 ubiquitin transferase</fullName>
        <ecNumber evidence="5">2.3.2.27</ecNumber>
    </recommendedName>
</protein>
<dbReference type="GeneID" id="107116273"/>
<keyword evidence="6" id="KW-0963">Cytoplasm</keyword>
<dbReference type="PROSITE" id="PS50119">
    <property type="entry name" value="ZF_BBOX"/>
    <property type="match status" value="1"/>
</dbReference>
<dbReference type="SMART" id="SM00184">
    <property type="entry name" value="RING"/>
    <property type="match status" value="1"/>
</dbReference>
<evidence type="ECO:0000256" key="4">
    <source>
        <dbReference type="ARBA" id="ARBA00008518"/>
    </source>
</evidence>
<dbReference type="PRINTS" id="PR01406">
    <property type="entry name" value="BBOXZNFINGER"/>
</dbReference>
<keyword evidence="17" id="KW-1185">Reference proteome</keyword>
<dbReference type="InterPro" id="IPR018957">
    <property type="entry name" value="Znf_C3HC4_RING-type"/>
</dbReference>
<dbReference type="Gene3D" id="3.30.160.60">
    <property type="entry name" value="Classic Zinc Finger"/>
    <property type="match status" value="2"/>
</dbReference>
<keyword evidence="12 14" id="KW-0175">Coiled coil</keyword>
<dbReference type="RefSeq" id="XP_015273656.1">
    <property type="nucleotide sequence ID" value="XM_015418170.1"/>
</dbReference>
<gene>
    <name evidence="18" type="primary">LOC107116273</name>
</gene>
<feature type="domain" description="B box-type" evidence="16">
    <location>
        <begin position="145"/>
        <end position="186"/>
    </location>
</feature>
<dbReference type="Pfam" id="PF00643">
    <property type="entry name" value="zf-B_box"/>
    <property type="match status" value="1"/>
</dbReference>
<evidence type="ECO:0000256" key="13">
    <source>
        <dbReference type="PROSITE-ProRule" id="PRU00024"/>
    </source>
</evidence>
<dbReference type="Pfam" id="PF00097">
    <property type="entry name" value="zf-C3HC4"/>
    <property type="match status" value="1"/>
</dbReference>
<evidence type="ECO:0000256" key="3">
    <source>
        <dbReference type="ARBA" id="ARBA00004906"/>
    </source>
</evidence>
<dbReference type="SUPFAM" id="SSF57850">
    <property type="entry name" value="RING/U-box"/>
    <property type="match status" value="1"/>
</dbReference>
<evidence type="ECO:0000256" key="11">
    <source>
        <dbReference type="ARBA" id="ARBA00022833"/>
    </source>
</evidence>
<reference evidence="18" key="1">
    <citation type="submission" date="2025-08" db="UniProtKB">
        <authorList>
            <consortium name="RefSeq"/>
        </authorList>
    </citation>
    <scope>IDENTIFICATION</scope>
</reference>
<evidence type="ECO:0000256" key="12">
    <source>
        <dbReference type="ARBA" id="ARBA00023054"/>
    </source>
</evidence>
<keyword evidence="8" id="KW-0479">Metal-binding</keyword>
<comment type="subcellular location">
    <subcellularLocation>
        <location evidence="2">Cytoplasm</location>
    </subcellularLocation>
</comment>
<keyword evidence="10" id="KW-0833">Ubl conjugation pathway</keyword>
<dbReference type="InterPro" id="IPR017907">
    <property type="entry name" value="Znf_RING_CS"/>
</dbReference>
<dbReference type="SUPFAM" id="SSF57845">
    <property type="entry name" value="B-box zinc-binding domain"/>
    <property type="match status" value="1"/>
</dbReference>
<dbReference type="PROSITE" id="PS50089">
    <property type="entry name" value="ZF_RING_2"/>
    <property type="match status" value="1"/>
</dbReference>
<dbReference type="InterPro" id="IPR000315">
    <property type="entry name" value="Znf_B-box"/>
</dbReference>
<name>A0ABM1KIW9_GEKJA</name>
<dbReference type="SMART" id="SM00336">
    <property type="entry name" value="BBOX"/>
    <property type="match status" value="1"/>
</dbReference>
<evidence type="ECO:0000256" key="8">
    <source>
        <dbReference type="ARBA" id="ARBA00022723"/>
    </source>
</evidence>
<dbReference type="InterPro" id="IPR020457">
    <property type="entry name" value="Znf_B-box_chordata"/>
</dbReference>
<dbReference type="CDD" id="cd16594">
    <property type="entry name" value="RING-HC_TRIM7-like_C-IV"/>
    <property type="match status" value="1"/>
</dbReference>
<evidence type="ECO:0000256" key="14">
    <source>
        <dbReference type="SAM" id="Coils"/>
    </source>
</evidence>
<organism evidence="17 18">
    <name type="scientific">Gekko japonicus</name>
    <name type="common">Schlegel's Japanese gecko</name>
    <dbReference type="NCBI Taxonomy" id="146911"/>
    <lineage>
        <taxon>Eukaryota</taxon>
        <taxon>Metazoa</taxon>
        <taxon>Chordata</taxon>
        <taxon>Craniata</taxon>
        <taxon>Vertebrata</taxon>
        <taxon>Euteleostomi</taxon>
        <taxon>Lepidosauria</taxon>
        <taxon>Squamata</taxon>
        <taxon>Bifurcata</taxon>
        <taxon>Gekkota</taxon>
        <taxon>Gekkonidae</taxon>
        <taxon>Gekkoninae</taxon>
        <taxon>Gekko</taxon>
    </lineage>
</organism>
<proteinExistence type="inferred from homology"/>
<dbReference type="PANTHER" id="PTHR24103">
    <property type="entry name" value="E3 UBIQUITIN-PROTEIN LIGASE TRIM"/>
    <property type="match status" value="1"/>
</dbReference>
<evidence type="ECO:0000256" key="6">
    <source>
        <dbReference type="ARBA" id="ARBA00022490"/>
    </source>
</evidence>
<evidence type="ECO:0000256" key="10">
    <source>
        <dbReference type="ARBA" id="ARBA00022786"/>
    </source>
</evidence>
<evidence type="ECO:0000259" key="16">
    <source>
        <dbReference type="PROSITE" id="PS50119"/>
    </source>
</evidence>
<accession>A0ABM1KIW9</accession>
<dbReference type="Gene3D" id="3.30.40.10">
    <property type="entry name" value="Zinc/RING finger domain, C3HC4 (zinc finger)"/>
    <property type="match status" value="1"/>
</dbReference>
<comment type="catalytic activity">
    <reaction evidence="1">
        <text>S-ubiquitinyl-[E2 ubiquitin-conjugating enzyme]-L-cysteine + [acceptor protein]-L-lysine = [E2 ubiquitin-conjugating enzyme]-L-cysteine + N(6)-ubiquitinyl-[acceptor protein]-L-lysine.</text>
        <dbReference type="EC" id="2.3.2.27"/>
    </reaction>
</comment>
<comment type="similarity">
    <text evidence="4">Belongs to the TRIM/RBCC family.</text>
</comment>
<keyword evidence="7" id="KW-0808">Transferase</keyword>
<dbReference type="PROSITE" id="PS00518">
    <property type="entry name" value="ZF_RING_1"/>
    <property type="match status" value="1"/>
</dbReference>
<evidence type="ECO:0000259" key="15">
    <source>
        <dbReference type="PROSITE" id="PS50089"/>
    </source>
</evidence>
<comment type="pathway">
    <text evidence="3">Protein modification; protein ubiquitination.</text>
</comment>
<feature type="coiled-coil region" evidence="14">
    <location>
        <begin position="212"/>
        <end position="264"/>
    </location>
</feature>
<evidence type="ECO:0000256" key="9">
    <source>
        <dbReference type="ARBA" id="ARBA00022771"/>
    </source>
</evidence>
<evidence type="ECO:0000313" key="17">
    <source>
        <dbReference type="Proteomes" id="UP000694871"/>
    </source>
</evidence>
<feature type="domain" description="RING-type" evidence="15">
    <location>
        <begin position="16"/>
        <end position="58"/>
    </location>
</feature>
<dbReference type="EC" id="2.3.2.27" evidence="5"/>